<keyword evidence="2" id="KW-0812">Transmembrane</keyword>
<accession>A0A9N8EGE1</accession>
<keyword evidence="4" id="KW-1185">Reference proteome</keyword>
<name>A0A9N8EGE1_9STRA</name>
<dbReference type="OrthoDB" id="44327at2759"/>
<feature type="transmembrane region" description="Helical" evidence="2">
    <location>
        <begin position="533"/>
        <end position="552"/>
    </location>
</feature>
<feature type="compositionally biased region" description="Basic and acidic residues" evidence="1">
    <location>
        <begin position="663"/>
        <end position="683"/>
    </location>
</feature>
<evidence type="ECO:0000313" key="3">
    <source>
        <dbReference type="EMBL" id="CAB9518000.1"/>
    </source>
</evidence>
<feature type="region of interest" description="Disordered" evidence="1">
    <location>
        <begin position="589"/>
        <end position="637"/>
    </location>
</feature>
<dbReference type="AlphaFoldDB" id="A0A9N8EGE1"/>
<organism evidence="3 4">
    <name type="scientific">Seminavis robusta</name>
    <dbReference type="NCBI Taxonomy" id="568900"/>
    <lineage>
        <taxon>Eukaryota</taxon>
        <taxon>Sar</taxon>
        <taxon>Stramenopiles</taxon>
        <taxon>Ochrophyta</taxon>
        <taxon>Bacillariophyta</taxon>
        <taxon>Bacillariophyceae</taxon>
        <taxon>Bacillariophycidae</taxon>
        <taxon>Naviculales</taxon>
        <taxon>Naviculaceae</taxon>
        <taxon>Seminavis</taxon>
    </lineage>
</organism>
<protein>
    <submittedName>
        <fullName evidence="3">Uncharacterized protein</fullName>
    </submittedName>
</protein>
<evidence type="ECO:0000256" key="1">
    <source>
        <dbReference type="SAM" id="MobiDB-lite"/>
    </source>
</evidence>
<gene>
    <name evidence="3" type="ORF">SEMRO_898_G217650.1</name>
</gene>
<feature type="transmembrane region" description="Helical" evidence="2">
    <location>
        <begin position="462"/>
        <end position="484"/>
    </location>
</feature>
<proteinExistence type="predicted"/>
<comment type="caution">
    <text evidence="3">The sequence shown here is derived from an EMBL/GenBank/DDBJ whole genome shotgun (WGS) entry which is preliminary data.</text>
</comment>
<sequence>MKFFQAAGKKLLQRSMPPGDDSGPEYHYCATCRPCCSAPHGPVSITTAAVASLALILSCMVAFGCNMMEAEFHHCVPAAPLYGSCGTCHCIIEGEDATCPAGEGNVPRLVYHQETVDQWNNLIHVNPYDLNCDPYLNKDCETEPPQRFTALGETAVCAIRYVDPPPPQQQQQAQAQQAQPNASSFLETLSPTANSFKNVSSAAKDCPTHYETVTFASEELFLRVQEQQEENGETLQITHYGACGVCSNLQDLAVYVANPDLTSKGQECGAKALFSQQLGVECFIRAGYTPACAKMWMYNTLETGDKCKDLCLPFTFQGMPNNGPPPTCTIADCLWCDEVYSGPNFKKVAARTRRRSGLLSAIARPCDDILIVNHEDPCPPLSGTTPIPARQKPEPTCQFFKTPMGPFFYKTNSTLSFIDLGPLASKETKYTRSYYNKCSRFRFERSFEGFWHDVGEQLGAPWRASAGFAALATALGTVSVILTWSTTCAAFRQNFWYAMTVSYGLCSLFQLLSLVLFASEVCPDGGCKVGEDTWEAVLAGIFWMIACMLAGFTRRPARPGETVACGCCPSGDVFHPILYQHGHELDDLPLSERPLQSTGMDNEEKSPEGEAAEGEANNNDGEEEKEALLPRKSQTTRVTITETALEDGTHVTRKITVTADGAKTVEETYRKSREPRRRSEEGN</sequence>
<evidence type="ECO:0000256" key="2">
    <source>
        <dbReference type="SAM" id="Phobius"/>
    </source>
</evidence>
<feature type="region of interest" description="Disordered" evidence="1">
    <location>
        <begin position="657"/>
        <end position="683"/>
    </location>
</feature>
<feature type="transmembrane region" description="Helical" evidence="2">
    <location>
        <begin position="496"/>
        <end position="518"/>
    </location>
</feature>
<keyword evidence="2" id="KW-1133">Transmembrane helix</keyword>
<dbReference type="PANTHER" id="PTHR40535:SF1">
    <property type="entry name" value="CHROMOSOME UNDETERMINED SCAFFOLD_9, WHOLE GENOME SHOTGUN SEQUENCE"/>
    <property type="match status" value="1"/>
</dbReference>
<evidence type="ECO:0000313" key="4">
    <source>
        <dbReference type="Proteomes" id="UP001153069"/>
    </source>
</evidence>
<dbReference type="EMBL" id="CAICTM010000896">
    <property type="protein sequence ID" value="CAB9518000.1"/>
    <property type="molecule type" value="Genomic_DNA"/>
</dbReference>
<reference evidence="3" key="1">
    <citation type="submission" date="2020-06" db="EMBL/GenBank/DDBJ databases">
        <authorList>
            <consortium name="Plant Systems Biology data submission"/>
        </authorList>
    </citation>
    <scope>NUCLEOTIDE SEQUENCE</scope>
    <source>
        <strain evidence="3">D6</strain>
    </source>
</reference>
<dbReference type="Proteomes" id="UP001153069">
    <property type="component" value="Unassembled WGS sequence"/>
</dbReference>
<dbReference type="PANTHER" id="PTHR40535">
    <property type="entry name" value="CHROMOSOME UNDETERMINED SCAFFOLD_9, WHOLE GENOME SHOTGUN SEQUENCE"/>
    <property type="match status" value="1"/>
</dbReference>
<keyword evidence="2" id="KW-0472">Membrane</keyword>